<evidence type="ECO:0000256" key="1">
    <source>
        <dbReference type="SAM" id="MobiDB-lite"/>
    </source>
</evidence>
<dbReference type="InterPro" id="IPR026834">
    <property type="entry name" value="LHH"/>
</dbReference>
<accession>A0A318SXP9</accession>
<gene>
    <name evidence="3" type="ORF">C7477_1393</name>
</gene>
<evidence type="ECO:0000313" key="3">
    <source>
        <dbReference type="EMBL" id="PYE85159.1"/>
    </source>
</evidence>
<dbReference type="RefSeq" id="WP_110754734.1">
    <property type="nucleotide sequence ID" value="NZ_QJTF01000039.1"/>
</dbReference>
<dbReference type="Proteomes" id="UP000247454">
    <property type="component" value="Unassembled WGS sequence"/>
</dbReference>
<organism evidence="3 4">
    <name type="scientific">Phyllobacterium leguminum</name>
    <dbReference type="NCBI Taxonomy" id="314237"/>
    <lineage>
        <taxon>Bacteria</taxon>
        <taxon>Pseudomonadati</taxon>
        <taxon>Pseudomonadota</taxon>
        <taxon>Alphaproteobacteria</taxon>
        <taxon>Hyphomicrobiales</taxon>
        <taxon>Phyllobacteriaceae</taxon>
        <taxon>Phyllobacterium</taxon>
    </lineage>
</organism>
<feature type="domain" description="LHH" evidence="2">
    <location>
        <begin position="388"/>
        <end position="480"/>
    </location>
</feature>
<feature type="region of interest" description="Disordered" evidence="1">
    <location>
        <begin position="326"/>
        <end position="366"/>
    </location>
</feature>
<evidence type="ECO:0000313" key="4">
    <source>
        <dbReference type="Proteomes" id="UP000247454"/>
    </source>
</evidence>
<protein>
    <submittedName>
        <fullName evidence="3">HNH/ENDO VII superfamily nuclease</fullName>
    </submittedName>
</protein>
<evidence type="ECO:0000259" key="2">
    <source>
        <dbReference type="Pfam" id="PF14411"/>
    </source>
</evidence>
<sequence>MAEAGLAPAAHPDNSFLSQSQNTAVYAQNRHNELLAQLRFMGLLCGIKGPNGKPEDVANARNAVIEALSDFLASQGGPLAQQVQQDYDRYLEMRQGLDLFNRFGTAEAIDIGNAVNNIGRLGHPADNAPFLGEIADGKRMPDVGNGRISQPGIDYISQAHGYYQSAAKKQQQLNAIVAERRRQWWNSVWENLTSYYNARLAEIKQGRMLEAVAKPAIDAAYVVAEELIYAGMISAIVAITGGAAATIGIGLRMAISIGSRSARFLTRAGSDLIEAAARQAADTIFDIRITKVEPAALPGQGQPGRLLHRQQVDVEKDLTPEEAAAFGEGGLGSTRPDADAPEQGPSGNSNRQAQSGNRWQAREVNGRRVYQRDDLIDPNFVDPDTGLTNLEHMRAGRPPIGPDGNQIELHHMVQQEGLPFTNDMAPLAEVERSFHSKNYNAIHIYPRGDPDYISWRKLNPSNARRYDNYRRKYWPTRAKDFEPD</sequence>
<dbReference type="AlphaFoldDB" id="A0A318SXP9"/>
<reference evidence="3 4" key="1">
    <citation type="submission" date="2018-06" db="EMBL/GenBank/DDBJ databases">
        <title>Genomic Encyclopedia of Type Strains, Phase III (KMG-III): the genomes of soil and plant-associated and newly described type strains.</title>
        <authorList>
            <person name="Whitman W."/>
        </authorList>
    </citation>
    <scope>NUCLEOTIDE SEQUENCE [LARGE SCALE GENOMIC DNA]</scope>
    <source>
        <strain evidence="3 4">ORS 1419</strain>
    </source>
</reference>
<dbReference type="OrthoDB" id="8052205at2"/>
<proteinExistence type="predicted"/>
<feature type="compositionally biased region" description="Polar residues" evidence="1">
    <location>
        <begin position="345"/>
        <end position="358"/>
    </location>
</feature>
<dbReference type="Pfam" id="PF14411">
    <property type="entry name" value="LHH"/>
    <property type="match status" value="1"/>
</dbReference>
<name>A0A318SXP9_9HYPH</name>
<comment type="caution">
    <text evidence="3">The sequence shown here is derived from an EMBL/GenBank/DDBJ whole genome shotgun (WGS) entry which is preliminary data.</text>
</comment>
<keyword evidence="4" id="KW-1185">Reference proteome</keyword>
<dbReference type="EMBL" id="QJTF01000039">
    <property type="protein sequence ID" value="PYE85159.1"/>
    <property type="molecule type" value="Genomic_DNA"/>
</dbReference>